<protein>
    <recommendedName>
        <fullName evidence="3">DUF2336 domain-containing protein</fullName>
    </recommendedName>
</protein>
<dbReference type="EMBL" id="WTYC01000004">
    <property type="protein sequence ID" value="MXO48563.1"/>
    <property type="molecule type" value="Genomic_DNA"/>
</dbReference>
<gene>
    <name evidence="1" type="ORF">GRI69_09865</name>
</gene>
<keyword evidence="2" id="KW-1185">Reference proteome</keyword>
<dbReference type="RefSeq" id="WP_160728108.1">
    <property type="nucleotide sequence ID" value="NZ_WTYC01000004.1"/>
</dbReference>
<reference evidence="1 2" key="1">
    <citation type="submission" date="2019-12" db="EMBL/GenBank/DDBJ databases">
        <title>Genomic-based taxomic classification of the family Erythrobacteraceae.</title>
        <authorList>
            <person name="Xu L."/>
        </authorList>
    </citation>
    <scope>NUCLEOTIDE SEQUENCE [LARGE SCALE GENOMIC DNA]</scope>
    <source>
        <strain evidence="1 2">DSM 17792</strain>
    </source>
</reference>
<dbReference type="OrthoDB" id="7390251at2"/>
<sequence length="293" mass="32038">MLAGIEPILGHLLSAPDHSLFSDEIVARVAGMLADLARQVLHTQADATGKKGRDAFADRHGEALAEHFQACGNLLAHCHALAIEWQMTSRLEAELGIDPVLSPAMQRLIADSDPTTSSIAMATLAAQARFVQAQRRMELPLGELPGELLHQLLLAWRSYCGECRSEAFDRAETRLRKSFDESSARIALFERLVSLWNDRSDLLLEDAGAGLFFTALAMRSGQTRELAVLSSHGRQTVRLALGLRAAGLDPRRIDETLLRLHPGAAPLVGLDQIDQDQARGMLLDAAHAFEQRS</sequence>
<accession>A0A844XTU7</accession>
<proteinExistence type="predicted"/>
<dbReference type="AlphaFoldDB" id="A0A844XTU7"/>
<comment type="caution">
    <text evidence="1">The sequence shown here is derived from an EMBL/GenBank/DDBJ whole genome shotgun (WGS) entry which is preliminary data.</text>
</comment>
<evidence type="ECO:0000313" key="2">
    <source>
        <dbReference type="Proteomes" id="UP000448199"/>
    </source>
</evidence>
<evidence type="ECO:0008006" key="3">
    <source>
        <dbReference type="Google" id="ProtNLM"/>
    </source>
</evidence>
<dbReference type="Proteomes" id="UP000448199">
    <property type="component" value="Unassembled WGS sequence"/>
</dbReference>
<evidence type="ECO:0000313" key="1">
    <source>
        <dbReference type="EMBL" id="MXO48563.1"/>
    </source>
</evidence>
<name>A0A844XTU7_9SPHN</name>
<organism evidence="1 2">
    <name type="scientific">Qipengyuania vulgaris</name>
    <dbReference type="NCBI Taxonomy" id="291985"/>
    <lineage>
        <taxon>Bacteria</taxon>
        <taxon>Pseudomonadati</taxon>
        <taxon>Pseudomonadota</taxon>
        <taxon>Alphaproteobacteria</taxon>
        <taxon>Sphingomonadales</taxon>
        <taxon>Erythrobacteraceae</taxon>
        <taxon>Qipengyuania</taxon>
    </lineage>
</organism>